<dbReference type="AlphaFoldDB" id="A0A2G8T8Q4"/>
<name>A0A2G8T8Q4_9BURK</name>
<protein>
    <submittedName>
        <fullName evidence="1">Uncharacterized protein</fullName>
    </submittedName>
</protein>
<proteinExistence type="predicted"/>
<accession>A0A2G8T8Q4</accession>
<gene>
    <name evidence="1" type="ORF">CR105_24515</name>
</gene>
<keyword evidence="2" id="KW-1185">Reference proteome</keyword>
<evidence type="ECO:0000313" key="2">
    <source>
        <dbReference type="Proteomes" id="UP000230390"/>
    </source>
</evidence>
<dbReference type="Proteomes" id="UP000230390">
    <property type="component" value="Unassembled WGS sequence"/>
</dbReference>
<evidence type="ECO:0000313" key="1">
    <source>
        <dbReference type="EMBL" id="PIL42353.1"/>
    </source>
</evidence>
<comment type="caution">
    <text evidence="1">The sequence shown here is derived from an EMBL/GenBank/DDBJ whole genome shotgun (WGS) entry which is preliminary data.</text>
</comment>
<sequence>MNGHERNVPLTEIVRSATAAAESGAQAICPYARGSAAAWCWMHMFSAALATATIETMESA</sequence>
<organism evidence="1 2">
    <name type="scientific">Massilia eurypsychrophila</name>
    <dbReference type="NCBI Taxonomy" id="1485217"/>
    <lineage>
        <taxon>Bacteria</taxon>
        <taxon>Pseudomonadati</taxon>
        <taxon>Pseudomonadota</taxon>
        <taxon>Betaproteobacteria</taxon>
        <taxon>Burkholderiales</taxon>
        <taxon>Oxalobacteraceae</taxon>
        <taxon>Telluria group</taxon>
        <taxon>Massilia</taxon>
    </lineage>
</organism>
<dbReference type="EMBL" id="PDOC01000028">
    <property type="protein sequence ID" value="PIL42353.1"/>
    <property type="molecule type" value="Genomic_DNA"/>
</dbReference>
<reference evidence="1 2" key="1">
    <citation type="submission" date="2017-10" db="EMBL/GenBank/DDBJ databases">
        <title>Massilia psychrophilum sp. nov., a novel purple-pigmented bacterium isolated from Tianshan glacier, Xinjiang Municipality, China.</title>
        <authorList>
            <person name="Wang H."/>
        </authorList>
    </citation>
    <scope>NUCLEOTIDE SEQUENCE [LARGE SCALE GENOMIC DNA]</scope>
    <source>
        <strain evidence="1 2">JCM 30074</strain>
    </source>
</reference>